<keyword evidence="3" id="KW-1185">Reference proteome</keyword>
<dbReference type="NCBIfam" id="TIGR02823">
    <property type="entry name" value="oxido_YhdH"/>
    <property type="match status" value="1"/>
</dbReference>
<dbReference type="Pfam" id="PF08240">
    <property type="entry name" value="ADH_N"/>
    <property type="match status" value="1"/>
</dbReference>
<comment type="caution">
    <text evidence="2">The sequence shown here is derived from an EMBL/GenBank/DDBJ whole genome shotgun (WGS) entry which is preliminary data.</text>
</comment>
<accession>A0A1X0IFB5</accession>
<dbReference type="OrthoDB" id="9782155at2"/>
<evidence type="ECO:0000313" key="3">
    <source>
        <dbReference type="Proteomes" id="UP000192513"/>
    </source>
</evidence>
<dbReference type="InterPro" id="IPR014188">
    <property type="entry name" value="Acrylyl-CoA_reductase_AcuI"/>
</dbReference>
<dbReference type="SUPFAM" id="SSF50129">
    <property type="entry name" value="GroES-like"/>
    <property type="match status" value="1"/>
</dbReference>
<dbReference type="RefSeq" id="WP_083169644.1">
    <property type="nucleotide sequence ID" value="NZ_AP022619.1"/>
</dbReference>
<protein>
    <submittedName>
        <fullName evidence="2">Oxidoreductase</fullName>
    </submittedName>
</protein>
<reference evidence="2 3" key="1">
    <citation type="submission" date="2017-02" db="EMBL/GenBank/DDBJ databases">
        <title>The new phylogeny of genus Mycobacterium.</title>
        <authorList>
            <person name="Tortoli E."/>
            <person name="Trovato A."/>
            <person name="Cirillo D.M."/>
        </authorList>
    </citation>
    <scope>NUCLEOTIDE SEQUENCE [LARGE SCALE GENOMIC DNA]</scope>
    <source>
        <strain evidence="2 3">DSM 45000</strain>
    </source>
</reference>
<dbReference type="SUPFAM" id="SSF51735">
    <property type="entry name" value="NAD(P)-binding Rossmann-fold domains"/>
    <property type="match status" value="1"/>
</dbReference>
<sequence>MTKSFSALTATREGGRVLRRLERLTADDLPADGVLIDVQYSSVNYKDGLATIPNGQVAAISPLIPGIDLAGAVVESSDDRFRAGDLVLAHGYGIGTARHGGYAGQARVPADWLVALPEGLSPRDAMVIGTAGFTAAISVVALEEHGITPDSGPVVVTGASGGVGSCAVAILADRGYAVTATTGKASSEALLRQLGAVEVLGRDRFGRDADKPLRRPRWAGAVDCVGGTTLANVLSEMDLGGVVLASGLTGGFNLPTTVFPFIMRGVTLAGMDSVQLDIERRRNIWARLATDLRPARLDAISAPEIALEELEGALDAILAGDVSGRVVVRCQA</sequence>
<dbReference type="GO" id="GO:0043957">
    <property type="term" value="F:acryloyl-CoA reductase (NADPH) activity"/>
    <property type="evidence" value="ECO:0007669"/>
    <property type="project" value="TreeGrafter"/>
</dbReference>
<dbReference type="InterPro" id="IPR013154">
    <property type="entry name" value="ADH-like_N"/>
</dbReference>
<dbReference type="InterPro" id="IPR011032">
    <property type="entry name" value="GroES-like_sf"/>
</dbReference>
<proteinExistence type="predicted"/>
<dbReference type="Gene3D" id="3.90.180.10">
    <property type="entry name" value="Medium-chain alcohol dehydrogenases, catalytic domain"/>
    <property type="match status" value="1"/>
</dbReference>
<feature type="domain" description="Enoyl reductase (ER)" evidence="1">
    <location>
        <begin position="19"/>
        <end position="328"/>
    </location>
</feature>
<dbReference type="AlphaFoldDB" id="A0A1X0IFB5"/>
<dbReference type="SMART" id="SM00829">
    <property type="entry name" value="PKS_ER"/>
    <property type="match status" value="1"/>
</dbReference>
<dbReference type="InterPro" id="IPR051397">
    <property type="entry name" value="Zn-ADH-like_protein"/>
</dbReference>
<dbReference type="PANTHER" id="PTHR43677">
    <property type="entry name" value="SHORT-CHAIN DEHYDROGENASE/REDUCTASE"/>
    <property type="match status" value="1"/>
</dbReference>
<dbReference type="InterPro" id="IPR013149">
    <property type="entry name" value="ADH-like_C"/>
</dbReference>
<dbReference type="EMBL" id="MVIE01000004">
    <property type="protein sequence ID" value="ORB45585.1"/>
    <property type="molecule type" value="Genomic_DNA"/>
</dbReference>
<dbReference type="CDD" id="cd08288">
    <property type="entry name" value="MDR_yhdh"/>
    <property type="match status" value="1"/>
</dbReference>
<gene>
    <name evidence="2" type="ORF">BST39_04235</name>
</gene>
<evidence type="ECO:0000313" key="2">
    <source>
        <dbReference type="EMBL" id="ORB45585.1"/>
    </source>
</evidence>
<evidence type="ECO:0000259" key="1">
    <source>
        <dbReference type="SMART" id="SM00829"/>
    </source>
</evidence>
<dbReference type="Pfam" id="PF00107">
    <property type="entry name" value="ADH_zinc_N"/>
    <property type="match status" value="1"/>
</dbReference>
<dbReference type="Gene3D" id="3.40.50.720">
    <property type="entry name" value="NAD(P)-binding Rossmann-like Domain"/>
    <property type="match status" value="1"/>
</dbReference>
<dbReference type="InterPro" id="IPR036291">
    <property type="entry name" value="NAD(P)-bd_dom_sf"/>
</dbReference>
<dbReference type="Proteomes" id="UP000192513">
    <property type="component" value="Unassembled WGS sequence"/>
</dbReference>
<dbReference type="PANTHER" id="PTHR43677:SF1">
    <property type="entry name" value="ACRYLYL-COA REDUCTASE ACUI-RELATED"/>
    <property type="match status" value="1"/>
</dbReference>
<name>A0A1X0IFB5_9MYCO</name>
<dbReference type="STRING" id="590652.BST39_04235"/>
<dbReference type="InterPro" id="IPR020843">
    <property type="entry name" value="ER"/>
</dbReference>
<organism evidence="2 3">
    <name type="scientific">Mycobacterium paraseoulense</name>
    <dbReference type="NCBI Taxonomy" id="590652"/>
    <lineage>
        <taxon>Bacteria</taxon>
        <taxon>Bacillati</taxon>
        <taxon>Actinomycetota</taxon>
        <taxon>Actinomycetes</taxon>
        <taxon>Mycobacteriales</taxon>
        <taxon>Mycobacteriaceae</taxon>
        <taxon>Mycobacterium</taxon>
    </lineage>
</organism>